<dbReference type="CDD" id="cd13121">
    <property type="entry name" value="BF2867_like_C"/>
    <property type="match status" value="1"/>
</dbReference>
<dbReference type="Gene3D" id="2.60.40.2620">
    <property type="entry name" value="Fimbrillin-like"/>
    <property type="match status" value="1"/>
</dbReference>
<organism evidence="1 2">
    <name type="scientific">Bacteroides clarus</name>
    <dbReference type="NCBI Taxonomy" id="626929"/>
    <lineage>
        <taxon>Bacteria</taxon>
        <taxon>Pseudomonadati</taxon>
        <taxon>Bacteroidota</taxon>
        <taxon>Bacteroidia</taxon>
        <taxon>Bacteroidales</taxon>
        <taxon>Bacteroidaceae</taxon>
        <taxon>Bacteroides</taxon>
    </lineage>
</organism>
<dbReference type="SUPFAM" id="SSF51126">
    <property type="entry name" value="Pectin lyase-like"/>
    <property type="match status" value="1"/>
</dbReference>
<dbReference type="Pfam" id="PF13149">
    <property type="entry name" value="Mfa_like_1"/>
    <property type="match status" value="1"/>
</dbReference>
<dbReference type="InterPro" id="IPR011050">
    <property type="entry name" value="Pectin_lyase_fold/virulence"/>
</dbReference>
<dbReference type="CDD" id="cd13120">
    <property type="entry name" value="BF2867_like_N"/>
    <property type="match status" value="1"/>
</dbReference>
<proteinExistence type="predicted"/>
<dbReference type="InterPro" id="IPR042278">
    <property type="entry name" value="Mfa-like_1_N"/>
</dbReference>
<accession>A0A412YPT4</accession>
<sequence length="638" mass="68767">MVVPDERHGIFINIKITDSTMKLFKLFTLMAAGTMITACNNEIENLSRSADNRVMSLQTAGKAYTRFNDVTNTWENTDKIGVYMYGAGTGSTDILNGADNVLFTTQGGESPVDFTSETGIQIAGENAKFTAYYPQNGDITGGIYKVALGNQAESYAAHDLMWAMNDNVSSEDAKSLSMTFKHQLAKLAIEITSNSGETVQSVSIQGISISADFNIATGEFSNEAKGYITPCKTAGNKYSALVLPTNPATALSMIITTDAAEDNTYEYTFNSGTISELKAGYIYTIKIGLGESVLGSVDQIEGGNSPYEPGGNVDGNAEAVTPEIPGYMVVEAPADDADALAGCLDGKRDAIALKFVAGKTYKADMITVPADITDLLLIGKEGQAKVTMKGLSVPERTLNKLTFQDLEIEGTDAKTTICAAELKEDAELTVKGCYIHGVKAVYGRGKDLAQKHSTDFSRLSSIKVDNCMIYNVESVFDYGVVSEIIMCNSTLYNLSGIAFNSFKNDADMTSQCRPIRISNCTLIDLNKNLLETKGGGGSGVLVEYVNNISDINSNSYIGYRIDINGNDPDNKPYACTYTGNYAVTDSSIKLNGHTFEANAFIFMSRDELFNSENITVDGMKGEKNFSTSVDAGDPRWKK</sequence>
<dbReference type="AlphaFoldDB" id="A0A412YPT4"/>
<dbReference type="Gene3D" id="2.60.40.2630">
    <property type="match status" value="1"/>
</dbReference>
<evidence type="ECO:0000313" key="1">
    <source>
        <dbReference type="EMBL" id="RGV59386.1"/>
    </source>
</evidence>
<comment type="caution">
    <text evidence="1">The sequence shown here is derived from an EMBL/GenBank/DDBJ whole genome shotgun (WGS) entry which is preliminary data.</text>
</comment>
<dbReference type="Proteomes" id="UP000284366">
    <property type="component" value="Unassembled WGS sequence"/>
</dbReference>
<name>A0A412YPT4_9BACE</name>
<dbReference type="InterPro" id="IPR025049">
    <property type="entry name" value="Mfa-like_1"/>
</dbReference>
<protein>
    <submittedName>
        <fullName evidence="1">Fimbrillin family protein</fullName>
    </submittedName>
</protein>
<evidence type="ECO:0000313" key="2">
    <source>
        <dbReference type="Proteomes" id="UP000284366"/>
    </source>
</evidence>
<reference evidence="1 2" key="1">
    <citation type="submission" date="2018-08" db="EMBL/GenBank/DDBJ databases">
        <title>A genome reference for cultivated species of the human gut microbiota.</title>
        <authorList>
            <person name="Zou Y."/>
            <person name="Xue W."/>
            <person name="Luo G."/>
        </authorList>
    </citation>
    <scope>NUCLEOTIDE SEQUENCE [LARGE SCALE GENOMIC DNA]</scope>
    <source>
        <strain evidence="1 2">AF14-27</strain>
    </source>
</reference>
<gene>
    <name evidence="1" type="ORF">DWW09_00405</name>
</gene>
<dbReference type="EMBL" id="QRZG01000001">
    <property type="protein sequence ID" value="RGV59386.1"/>
    <property type="molecule type" value="Genomic_DNA"/>
</dbReference>